<keyword evidence="3" id="KW-0804">Transcription</keyword>
<dbReference type="InterPro" id="IPR009057">
    <property type="entry name" value="Homeodomain-like_sf"/>
</dbReference>
<dbReference type="OrthoDB" id="4371863at2"/>
<dbReference type="GO" id="GO:0000976">
    <property type="term" value="F:transcription cis-regulatory region binding"/>
    <property type="evidence" value="ECO:0007669"/>
    <property type="project" value="TreeGrafter"/>
</dbReference>
<dbReference type="EMBL" id="BLAD01000057">
    <property type="protein sequence ID" value="GES02257.1"/>
    <property type="molecule type" value="Genomic_DNA"/>
</dbReference>
<dbReference type="PANTHER" id="PTHR30055">
    <property type="entry name" value="HTH-TYPE TRANSCRIPTIONAL REGULATOR RUTR"/>
    <property type="match status" value="1"/>
</dbReference>
<dbReference type="InterPro" id="IPR036271">
    <property type="entry name" value="Tet_transcr_reg_TetR-rel_C_sf"/>
</dbReference>
<dbReference type="SUPFAM" id="SSF48498">
    <property type="entry name" value="Tetracyclin repressor-like, C-terminal domain"/>
    <property type="match status" value="1"/>
</dbReference>
<name>A0A5M3VZF9_9ACTN</name>
<dbReference type="Pfam" id="PF00440">
    <property type="entry name" value="TetR_N"/>
    <property type="match status" value="1"/>
</dbReference>
<dbReference type="AlphaFoldDB" id="A0A5M3VZF9"/>
<dbReference type="InterPro" id="IPR050109">
    <property type="entry name" value="HTH-type_TetR-like_transc_reg"/>
</dbReference>
<organism evidence="6 7">
    <name type="scientific">Acrocarpospora corrugata</name>
    <dbReference type="NCBI Taxonomy" id="35763"/>
    <lineage>
        <taxon>Bacteria</taxon>
        <taxon>Bacillati</taxon>
        <taxon>Actinomycetota</taxon>
        <taxon>Actinomycetes</taxon>
        <taxon>Streptosporangiales</taxon>
        <taxon>Streptosporangiaceae</taxon>
        <taxon>Acrocarpospora</taxon>
    </lineage>
</organism>
<dbReference type="GO" id="GO:0003700">
    <property type="term" value="F:DNA-binding transcription factor activity"/>
    <property type="evidence" value="ECO:0007669"/>
    <property type="project" value="TreeGrafter"/>
</dbReference>
<dbReference type="RefSeq" id="WP_155338498.1">
    <property type="nucleotide sequence ID" value="NZ_BAAABN010000002.1"/>
</dbReference>
<evidence type="ECO:0000256" key="4">
    <source>
        <dbReference type="PROSITE-ProRule" id="PRU00335"/>
    </source>
</evidence>
<gene>
    <name evidence="6" type="ORF">Acor_43220</name>
</gene>
<dbReference type="Gene3D" id="1.10.357.10">
    <property type="entry name" value="Tetracycline Repressor, domain 2"/>
    <property type="match status" value="1"/>
</dbReference>
<reference evidence="6 7" key="1">
    <citation type="submission" date="2019-10" db="EMBL/GenBank/DDBJ databases">
        <title>Whole genome shotgun sequence of Acrocarpospora corrugata NBRC 13972.</title>
        <authorList>
            <person name="Ichikawa N."/>
            <person name="Kimura A."/>
            <person name="Kitahashi Y."/>
            <person name="Komaki H."/>
            <person name="Oguchi A."/>
        </authorList>
    </citation>
    <scope>NUCLEOTIDE SEQUENCE [LARGE SCALE GENOMIC DNA]</scope>
    <source>
        <strain evidence="6 7">NBRC 13972</strain>
    </source>
</reference>
<evidence type="ECO:0000256" key="1">
    <source>
        <dbReference type="ARBA" id="ARBA00023015"/>
    </source>
</evidence>
<proteinExistence type="predicted"/>
<keyword evidence="7" id="KW-1185">Reference proteome</keyword>
<dbReference type="PROSITE" id="PS50977">
    <property type="entry name" value="HTH_TETR_2"/>
    <property type="match status" value="1"/>
</dbReference>
<keyword evidence="1" id="KW-0805">Transcription regulation</keyword>
<sequence>MNTRKYEQKLRAEAAEETRQRILLVMYERLRTTPAKTISLDQVAKEARVARSTIYTIFGSRAGLFDALFRYLLDRAGFDRVVTAVTHPDAREHLRGSFRAGVATYAAERDVTRAVYATAHLNPDALANAVHRDEQGRAEGMRHLAQRLHDQRVLRPDTTVAEATDLLYALTAFDTFDLLHTGRGLPPDQVADRLITLAERTLYR</sequence>
<evidence type="ECO:0000256" key="2">
    <source>
        <dbReference type="ARBA" id="ARBA00023125"/>
    </source>
</evidence>
<accession>A0A5M3VZF9</accession>
<evidence type="ECO:0000313" key="6">
    <source>
        <dbReference type="EMBL" id="GES02257.1"/>
    </source>
</evidence>
<dbReference type="Gene3D" id="1.10.10.60">
    <property type="entry name" value="Homeodomain-like"/>
    <property type="match status" value="1"/>
</dbReference>
<evidence type="ECO:0000313" key="7">
    <source>
        <dbReference type="Proteomes" id="UP000334990"/>
    </source>
</evidence>
<protein>
    <recommendedName>
        <fullName evidence="5">HTH tetR-type domain-containing protein</fullName>
    </recommendedName>
</protein>
<dbReference type="SUPFAM" id="SSF46689">
    <property type="entry name" value="Homeodomain-like"/>
    <property type="match status" value="1"/>
</dbReference>
<dbReference type="PANTHER" id="PTHR30055:SF234">
    <property type="entry name" value="HTH-TYPE TRANSCRIPTIONAL REGULATOR BETI"/>
    <property type="match status" value="1"/>
</dbReference>
<feature type="DNA-binding region" description="H-T-H motif" evidence="4">
    <location>
        <begin position="39"/>
        <end position="58"/>
    </location>
</feature>
<comment type="caution">
    <text evidence="6">The sequence shown here is derived from an EMBL/GenBank/DDBJ whole genome shotgun (WGS) entry which is preliminary data.</text>
</comment>
<evidence type="ECO:0000256" key="3">
    <source>
        <dbReference type="ARBA" id="ARBA00023163"/>
    </source>
</evidence>
<feature type="domain" description="HTH tetR-type" evidence="5">
    <location>
        <begin position="16"/>
        <end position="76"/>
    </location>
</feature>
<evidence type="ECO:0000259" key="5">
    <source>
        <dbReference type="PROSITE" id="PS50977"/>
    </source>
</evidence>
<keyword evidence="2 4" id="KW-0238">DNA-binding</keyword>
<dbReference type="Proteomes" id="UP000334990">
    <property type="component" value="Unassembled WGS sequence"/>
</dbReference>
<dbReference type="InterPro" id="IPR001647">
    <property type="entry name" value="HTH_TetR"/>
</dbReference>